<sequence>MRTLAVYFGLILTVGIMNTKAQNSDYMRMIESAIKAPSGHNTQPWWFEMGENSIRILPNLEKHLAVVDADNRELFISLGCATENLCLAAGALGYKSDMRVSSEGIITIYLEKDDSVVKEALFEQIDKRQTNRSVYNNEIIPEEDVESILKFFEKEVNDAVYLWKKGTPTFETITEFVTKGNEIQMNDEAFKQELLSWIRFNKRHSEKTNDGISYAALEAPNLPIWITKPIVKGMLNVKKQNQTDRKKIASSSHVVLITSLENTIVSWVKTGRVLQRLLLLLTQKGIAHAYLNQPCEIPELRQKLQNQLPIKGQNPQILLRIGYAKQLPYSKRKPIEEVIKK</sequence>
<dbReference type="Proteomes" id="UP000038055">
    <property type="component" value="Unassembled WGS sequence"/>
</dbReference>
<dbReference type="Gene3D" id="3.40.109.10">
    <property type="entry name" value="NADH Oxidase"/>
    <property type="match status" value="1"/>
</dbReference>
<proteinExistence type="predicted"/>
<dbReference type="PANTHER" id="PTHR23026:SF123">
    <property type="entry name" value="NAD(P)H NITROREDUCTASE RV3131-RELATED"/>
    <property type="match status" value="1"/>
</dbReference>
<reference evidence="2" key="1">
    <citation type="submission" date="2015-01" db="EMBL/GenBank/DDBJ databases">
        <authorList>
            <person name="MANFREDI Pablo"/>
        </authorList>
    </citation>
    <scope>NUCLEOTIDE SEQUENCE [LARGE SCALE GENOMIC DNA]</scope>
    <source>
        <strain evidence="2">Ccyn2B</strain>
    </source>
</reference>
<keyword evidence="2" id="KW-1185">Reference proteome</keyword>
<evidence type="ECO:0000313" key="1">
    <source>
        <dbReference type="EMBL" id="CEN33692.1"/>
    </source>
</evidence>
<dbReference type="InterPro" id="IPR050627">
    <property type="entry name" value="Nitroreductase/BluB"/>
</dbReference>
<accession>A0A0B7H727</accession>
<dbReference type="GO" id="GO:0016491">
    <property type="term" value="F:oxidoreductase activity"/>
    <property type="evidence" value="ECO:0007669"/>
    <property type="project" value="InterPro"/>
</dbReference>
<organism evidence="1 2">
    <name type="scientific">Capnocytophaga cynodegmi</name>
    <dbReference type="NCBI Taxonomy" id="28189"/>
    <lineage>
        <taxon>Bacteria</taxon>
        <taxon>Pseudomonadati</taxon>
        <taxon>Bacteroidota</taxon>
        <taxon>Flavobacteriia</taxon>
        <taxon>Flavobacteriales</taxon>
        <taxon>Flavobacteriaceae</taxon>
        <taxon>Capnocytophaga</taxon>
    </lineage>
</organism>
<evidence type="ECO:0008006" key="3">
    <source>
        <dbReference type="Google" id="ProtNLM"/>
    </source>
</evidence>
<protein>
    <recommendedName>
        <fullName evidence="3">Nitroreductase</fullName>
    </recommendedName>
</protein>
<evidence type="ECO:0000313" key="2">
    <source>
        <dbReference type="Proteomes" id="UP000038055"/>
    </source>
</evidence>
<dbReference type="NCBIfam" id="NF047509">
    <property type="entry name" value="Rv3131_FMN_oxido"/>
    <property type="match status" value="1"/>
</dbReference>
<gene>
    <name evidence="1" type="ORF">CCYN2B_170092</name>
</gene>
<dbReference type="SUPFAM" id="SSF55469">
    <property type="entry name" value="FMN-dependent nitroreductase-like"/>
    <property type="match status" value="2"/>
</dbReference>
<name>A0A0B7H727_9FLAO</name>
<dbReference type="AlphaFoldDB" id="A0A0B7H727"/>
<dbReference type="eggNOG" id="COG0778">
    <property type="taxonomic scope" value="Bacteria"/>
</dbReference>
<dbReference type="EMBL" id="CDOD01000009">
    <property type="protein sequence ID" value="CEN33692.1"/>
    <property type="molecule type" value="Genomic_DNA"/>
</dbReference>
<dbReference type="RefSeq" id="WP_041991061.1">
    <property type="nucleotide sequence ID" value="NZ_BQMH01000004.1"/>
</dbReference>
<dbReference type="Gene3D" id="3.40.109.30">
    <property type="entry name" value="putative nitroreductase (tm1586), domain 2"/>
    <property type="match status" value="1"/>
</dbReference>
<dbReference type="PANTHER" id="PTHR23026">
    <property type="entry name" value="NADPH NITROREDUCTASE"/>
    <property type="match status" value="1"/>
</dbReference>
<dbReference type="STRING" id="28189.CCYN74_160016"/>
<dbReference type="InterPro" id="IPR000415">
    <property type="entry name" value="Nitroreductase-like"/>
</dbReference>